<dbReference type="NCBIfam" id="TIGR01123">
    <property type="entry name" value="ilvE_II"/>
    <property type="match status" value="1"/>
</dbReference>
<dbReference type="UniPathway" id="UPA00047">
    <property type="reaction ID" value="UER00058"/>
</dbReference>
<name>A0A1H2RIL6_9FLAO</name>
<evidence type="ECO:0000256" key="16">
    <source>
        <dbReference type="PIRSR" id="PIRSR006468-1"/>
    </source>
</evidence>
<gene>
    <name evidence="17" type="ORF">SAMN05444420_101460</name>
</gene>
<comment type="pathway">
    <text evidence="5">Amino-acid biosynthesis; L-leucine biosynthesis; L-leucine from 3-methyl-2-oxobutanoate: step 4/4.</text>
</comment>
<dbReference type="SUPFAM" id="SSF56752">
    <property type="entry name" value="D-aminoacid aminotransferase-like PLP-dependent enzymes"/>
    <property type="match status" value="1"/>
</dbReference>
<feature type="modified residue" description="N6-(pyridoxal phosphate)lysine" evidence="16">
    <location>
        <position position="197"/>
    </location>
</feature>
<dbReference type="InterPro" id="IPR033939">
    <property type="entry name" value="BCAT_family"/>
</dbReference>
<dbReference type="GO" id="GO:0009097">
    <property type="term" value="P:isoleucine biosynthetic process"/>
    <property type="evidence" value="ECO:0007669"/>
    <property type="project" value="UniProtKB-UniPathway"/>
</dbReference>
<dbReference type="InterPro" id="IPR005786">
    <property type="entry name" value="B_amino_transII"/>
</dbReference>
<accession>A0A1H2RIL6</accession>
<evidence type="ECO:0000256" key="3">
    <source>
        <dbReference type="ARBA" id="ARBA00004824"/>
    </source>
</evidence>
<comment type="pathway">
    <text evidence="3">Amino-acid biosynthesis; L-isoleucine biosynthesis; L-isoleucine from 2-oxobutanoate: step 4/4.</text>
</comment>
<comment type="catalytic activity">
    <reaction evidence="15">
        <text>L-leucine + 2-oxoglutarate = 4-methyl-2-oxopentanoate + L-glutamate</text>
        <dbReference type="Rhea" id="RHEA:18321"/>
        <dbReference type="ChEBI" id="CHEBI:16810"/>
        <dbReference type="ChEBI" id="CHEBI:17865"/>
        <dbReference type="ChEBI" id="CHEBI:29985"/>
        <dbReference type="ChEBI" id="CHEBI:57427"/>
        <dbReference type="EC" id="2.6.1.42"/>
    </reaction>
</comment>
<keyword evidence="8 17" id="KW-0032">Aminotransferase</keyword>
<dbReference type="UniPathway" id="UPA00049">
    <property type="reaction ID" value="UER00062"/>
</dbReference>
<dbReference type="OrthoDB" id="9804984at2"/>
<dbReference type="Proteomes" id="UP000182771">
    <property type="component" value="Unassembled WGS sequence"/>
</dbReference>
<reference evidence="17 18" key="1">
    <citation type="submission" date="2016-10" db="EMBL/GenBank/DDBJ databases">
        <authorList>
            <person name="Varghese N."/>
            <person name="Submissions S."/>
        </authorList>
    </citation>
    <scope>NUCLEOTIDE SEQUENCE [LARGE SCALE GENOMIC DNA]</scope>
    <source>
        <strain evidence="17 18">DSM 11449</strain>
    </source>
</reference>
<dbReference type="InterPro" id="IPR001544">
    <property type="entry name" value="Aminotrans_IV"/>
</dbReference>
<evidence type="ECO:0000256" key="10">
    <source>
        <dbReference type="ARBA" id="ARBA00022679"/>
    </source>
</evidence>
<dbReference type="UniPathway" id="UPA00048">
    <property type="reaction ID" value="UER00073"/>
</dbReference>
<evidence type="ECO:0000256" key="9">
    <source>
        <dbReference type="ARBA" id="ARBA00022605"/>
    </source>
</evidence>
<dbReference type="InterPro" id="IPR036038">
    <property type="entry name" value="Aminotransferase-like"/>
</dbReference>
<dbReference type="PANTHER" id="PTHR11825">
    <property type="entry name" value="SUBGROUP IIII AMINOTRANSFERASE"/>
    <property type="match status" value="1"/>
</dbReference>
<dbReference type="Gene3D" id="3.20.10.10">
    <property type="entry name" value="D-amino Acid Aminotransferase, subunit A, domain 2"/>
    <property type="match status" value="1"/>
</dbReference>
<dbReference type="PANTHER" id="PTHR11825:SF44">
    <property type="entry name" value="BRANCHED-CHAIN-AMINO-ACID AMINOTRANSFERASE"/>
    <property type="match status" value="1"/>
</dbReference>
<protein>
    <recommendedName>
        <fullName evidence="7">branched-chain-amino-acid transaminase</fullName>
        <ecNumber evidence="7">2.6.1.42</ecNumber>
    </recommendedName>
</protein>
<comment type="catalytic activity">
    <reaction evidence="14">
        <text>L-isoleucine + 2-oxoglutarate = (S)-3-methyl-2-oxopentanoate + L-glutamate</text>
        <dbReference type="Rhea" id="RHEA:24801"/>
        <dbReference type="ChEBI" id="CHEBI:16810"/>
        <dbReference type="ChEBI" id="CHEBI:29985"/>
        <dbReference type="ChEBI" id="CHEBI:35146"/>
        <dbReference type="ChEBI" id="CHEBI:58045"/>
        <dbReference type="EC" id="2.6.1.42"/>
    </reaction>
</comment>
<dbReference type="GeneID" id="85017677"/>
<dbReference type="InterPro" id="IPR043131">
    <property type="entry name" value="BCAT-like_N"/>
</dbReference>
<evidence type="ECO:0000256" key="6">
    <source>
        <dbReference type="ARBA" id="ARBA00009320"/>
    </source>
</evidence>
<evidence type="ECO:0000256" key="15">
    <source>
        <dbReference type="ARBA" id="ARBA00049229"/>
    </source>
</evidence>
<dbReference type="EC" id="2.6.1.42" evidence="7"/>
<keyword evidence="9" id="KW-0028">Amino-acid biosynthesis</keyword>
<evidence type="ECO:0000313" key="17">
    <source>
        <dbReference type="EMBL" id="SDW18479.1"/>
    </source>
</evidence>
<evidence type="ECO:0000256" key="4">
    <source>
        <dbReference type="ARBA" id="ARBA00004931"/>
    </source>
</evidence>
<proteinExistence type="inferred from homology"/>
<dbReference type="GO" id="GO:0009099">
    <property type="term" value="P:L-valine biosynthetic process"/>
    <property type="evidence" value="ECO:0007669"/>
    <property type="project" value="UniProtKB-UniPathway"/>
</dbReference>
<evidence type="ECO:0000256" key="2">
    <source>
        <dbReference type="ARBA" id="ARBA00003109"/>
    </source>
</evidence>
<evidence type="ECO:0000256" key="11">
    <source>
        <dbReference type="ARBA" id="ARBA00022898"/>
    </source>
</evidence>
<dbReference type="NCBIfam" id="NF009897">
    <property type="entry name" value="PRK13357.1"/>
    <property type="match status" value="1"/>
</dbReference>
<dbReference type="CDD" id="cd01557">
    <property type="entry name" value="BCAT_beta_family"/>
    <property type="match status" value="1"/>
</dbReference>
<dbReference type="AlphaFoldDB" id="A0A1H2RIL6"/>
<keyword evidence="12" id="KW-0100">Branched-chain amino acid biosynthesis</keyword>
<comment type="caution">
    <text evidence="17">The sequence shown here is derived from an EMBL/GenBank/DDBJ whole genome shotgun (WGS) entry which is preliminary data.</text>
</comment>
<evidence type="ECO:0000256" key="8">
    <source>
        <dbReference type="ARBA" id="ARBA00022576"/>
    </source>
</evidence>
<dbReference type="EMBL" id="FNND01000001">
    <property type="protein sequence ID" value="SDW18479.1"/>
    <property type="molecule type" value="Genomic_DNA"/>
</dbReference>
<evidence type="ECO:0000313" key="18">
    <source>
        <dbReference type="Proteomes" id="UP000182771"/>
    </source>
</evidence>
<keyword evidence="18" id="KW-1185">Reference proteome</keyword>
<evidence type="ECO:0000256" key="7">
    <source>
        <dbReference type="ARBA" id="ARBA00013053"/>
    </source>
</evidence>
<comment type="cofactor">
    <cofactor evidence="1">
        <name>pyridoxal 5'-phosphate</name>
        <dbReference type="ChEBI" id="CHEBI:597326"/>
    </cofactor>
</comment>
<sequence>MSTTKFSISIEKVAQSRLQDIDFSQLSFGQVFSDHMFICDYKDGKWQDPRIVPYGPFSVEPSLSVFHYGQAVFEGMKAYKDDRGEVFLFRPTENYARINKSCKRMAMPEFPEDLFDEALKTLVDLDRLWVQPGFGNALYLRPFMIATSPGVQANPSSQYRFMIITSPVQSYYKGQEVKVKIADHYSRAANGGVGFAKAAGNYAGQFYPTALAKEEGYQQVIWTDDATHQKLEECGTMNIVVRIGDTLISPPPTERILDGVTRRSVMAVAEKLGIAFESRPITVSELLEASEKGTLKEIFGCGTAAVVSPVAAFSYEGKEYRLPELKDSFAARIKEYLLNIQYNRAEDPFGWRVRV</sequence>
<comment type="catalytic activity">
    <reaction evidence="13">
        <text>L-valine + 2-oxoglutarate = 3-methyl-2-oxobutanoate + L-glutamate</text>
        <dbReference type="Rhea" id="RHEA:24813"/>
        <dbReference type="ChEBI" id="CHEBI:11851"/>
        <dbReference type="ChEBI" id="CHEBI:16810"/>
        <dbReference type="ChEBI" id="CHEBI:29985"/>
        <dbReference type="ChEBI" id="CHEBI:57762"/>
        <dbReference type="EC" id="2.6.1.42"/>
    </reaction>
</comment>
<evidence type="ECO:0000256" key="5">
    <source>
        <dbReference type="ARBA" id="ARBA00005072"/>
    </source>
</evidence>
<comment type="function">
    <text evidence="2">Acts on leucine, isoleucine and valine.</text>
</comment>
<dbReference type="PIRSF" id="PIRSF006468">
    <property type="entry name" value="BCAT1"/>
    <property type="match status" value="1"/>
</dbReference>
<comment type="similarity">
    <text evidence="6">Belongs to the class-IV pyridoxal-phosphate-dependent aminotransferase family.</text>
</comment>
<keyword evidence="11" id="KW-0663">Pyridoxal phosphate</keyword>
<keyword evidence="10 17" id="KW-0808">Transferase</keyword>
<evidence type="ECO:0000256" key="12">
    <source>
        <dbReference type="ARBA" id="ARBA00023304"/>
    </source>
</evidence>
<dbReference type="Gene3D" id="3.30.470.10">
    <property type="match status" value="1"/>
</dbReference>
<comment type="pathway">
    <text evidence="4">Amino-acid biosynthesis; L-valine biosynthesis; L-valine from pyruvate: step 4/4.</text>
</comment>
<dbReference type="GO" id="GO:0004084">
    <property type="term" value="F:branched-chain-amino-acid transaminase activity"/>
    <property type="evidence" value="ECO:0007669"/>
    <property type="project" value="UniProtKB-EC"/>
</dbReference>
<evidence type="ECO:0000256" key="1">
    <source>
        <dbReference type="ARBA" id="ARBA00001933"/>
    </source>
</evidence>
<evidence type="ECO:0000256" key="13">
    <source>
        <dbReference type="ARBA" id="ARBA00048212"/>
    </source>
</evidence>
<dbReference type="RefSeq" id="WP_016419731.1">
    <property type="nucleotide sequence ID" value="NZ_FNND01000001.1"/>
</dbReference>
<dbReference type="InterPro" id="IPR043132">
    <property type="entry name" value="BCAT-like_C"/>
</dbReference>
<organism evidence="17 18">
    <name type="scientific">Capnocytophaga granulosa</name>
    <dbReference type="NCBI Taxonomy" id="45242"/>
    <lineage>
        <taxon>Bacteria</taxon>
        <taxon>Pseudomonadati</taxon>
        <taxon>Bacteroidota</taxon>
        <taxon>Flavobacteriia</taxon>
        <taxon>Flavobacteriales</taxon>
        <taxon>Flavobacteriaceae</taxon>
        <taxon>Capnocytophaga</taxon>
    </lineage>
</organism>
<dbReference type="GO" id="GO:0009098">
    <property type="term" value="P:L-leucine biosynthetic process"/>
    <property type="evidence" value="ECO:0007669"/>
    <property type="project" value="UniProtKB-UniPathway"/>
</dbReference>
<dbReference type="Pfam" id="PF01063">
    <property type="entry name" value="Aminotran_4"/>
    <property type="match status" value="1"/>
</dbReference>
<evidence type="ECO:0000256" key="14">
    <source>
        <dbReference type="ARBA" id="ARBA00048798"/>
    </source>
</evidence>